<evidence type="ECO:0000256" key="4">
    <source>
        <dbReference type="ARBA" id="ARBA00023163"/>
    </source>
</evidence>
<evidence type="ECO:0000256" key="6">
    <source>
        <dbReference type="SAM" id="Coils"/>
    </source>
</evidence>
<name>A0A0J8B9Q5_BETVV</name>
<dbReference type="GO" id="GO:0005634">
    <property type="term" value="C:nucleus"/>
    <property type="evidence" value="ECO:0007669"/>
    <property type="project" value="UniProtKB-ARBA"/>
</dbReference>
<keyword evidence="3" id="KW-0238">DNA-binding</keyword>
<feature type="region of interest" description="Disordered" evidence="7">
    <location>
        <begin position="312"/>
        <end position="411"/>
    </location>
</feature>
<dbReference type="AlphaFoldDB" id="A0A0J8B9Q5"/>
<dbReference type="KEGG" id="bvg:104908053"/>
<dbReference type="PROSITE" id="PS50934">
    <property type="entry name" value="SWIRM"/>
    <property type="match status" value="1"/>
</dbReference>
<keyword evidence="6" id="KW-0175">Coiled coil</keyword>
<evidence type="ECO:0008006" key="13">
    <source>
        <dbReference type="Google" id="ProtNLM"/>
    </source>
</evidence>
<dbReference type="ExpressionAtlas" id="A0A0J8B9Q5">
    <property type="expression patterns" value="baseline"/>
</dbReference>
<dbReference type="InterPro" id="IPR017884">
    <property type="entry name" value="SANT_dom"/>
</dbReference>
<dbReference type="InterPro" id="IPR032451">
    <property type="entry name" value="SMARCC_C"/>
</dbReference>
<protein>
    <recommendedName>
        <fullName evidence="13">SWI/SNF complex subunit SWI3A</fullName>
    </recommendedName>
</protein>
<evidence type="ECO:0000256" key="5">
    <source>
        <dbReference type="ARBA" id="ARBA00023242"/>
    </source>
</evidence>
<keyword evidence="12" id="KW-1185">Reference proteome</keyword>
<dbReference type="PANTHER" id="PTHR12802">
    <property type="entry name" value="SWI/SNF COMPLEX-RELATED"/>
    <property type="match status" value="1"/>
</dbReference>
<dbReference type="eggNOG" id="KOG1279">
    <property type="taxonomic scope" value="Eukaryota"/>
</dbReference>
<keyword evidence="2" id="KW-0805">Transcription regulation</keyword>
<feature type="domain" description="SANT" evidence="10">
    <location>
        <begin position="245"/>
        <end position="296"/>
    </location>
</feature>
<dbReference type="Pfam" id="PF04433">
    <property type="entry name" value="SWIRM"/>
    <property type="match status" value="1"/>
</dbReference>
<feature type="domain" description="SWIRM" evidence="9">
    <location>
        <begin position="18"/>
        <end position="115"/>
    </location>
</feature>
<evidence type="ECO:0000313" key="11">
    <source>
        <dbReference type="EMBL" id="KMS97686.1"/>
    </source>
</evidence>
<feature type="coiled-coil region" evidence="6">
    <location>
        <begin position="546"/>
        <end position="576"/>
    </location>
</feature>
<dbReference type="Pfam" id="PF16495">
    <property type="entry name" value="SWIRM-assoc_1"/>
    <property type="match status" value="1"/>
</dbReference>
<dbReference type="Gene3D" id="1.10.10.10">
    <property type="entry name" value="Winged helix-like DNA-binding domain superfamily/Winged helix DNA-binding domain"/>
    <property type="match status" value="1"/>
</dbReference>
<evidence type="ECO:0000256" key="2">
    <source>
        <dbReference type="ARBA" id="ARBA00023015"/>
    </source>
</evidence>
<dbReference type="PANTHER" id="PTHR12802:SF140">
    <property type="entry name" value="SWI_SNF COMPLEX SUBUNIT SWI3A"/>
    <property type="match status" value="1"/>
</dbReference>
<dbReference type="InterPro" id="IPR001005">
    <property type="entry name" value="SANT/Myb"/>
</dbReference>
<evidence type="ECO:0000313" key="12">
    <source>
        <dbReference type="Proteomes" id="UP000035740"/>
    </source>
</evidence>
<keyword evidence="1" id="KW-0217">Developmental protein</keyword>
<evidence type="ECO:0000256" key="1">
    <source>
        <dbReference type="ARBA" id="ARBA00022473"/>
    </source>
</evidence>
<evidence type="ECO:0000259" key="8">
    <source>
        <dbReference type="PROSITE" id="PS50090"/>
    </source>
</evidence>
<dbReference type="InterPro" id="IPR009057">
    <property type="entry name" value="Homeodomain-like_sf"/>
</dbReference>
<dbReference type="SUPFAM" id="SSF46689">
    <property type="entry name" value="Homeodomain-like"/>
    <property type="match status" value="2"/>
</dbReference>
<gene>
    <name evidence="11" type="ORF">BVRB_5g124700</name>
</gene>
<dbReference type="Proteomes" id="UP000035740">
    <property type="component" value="Unassembled WGS sequence"/>
</dbReference>
<evidence type="ECO:0000259" key="9">
    <source>
        <dbReference type="PROSITE" id="PS50934"/>
    </source>
</evidence>
<dbReference type="PROSITE" id="PS51293">
    <property type="entry name" value="SANT"/>
    <property type="match status" value="1"/>
</dbReference>
<evidence type="ECO:0000256" key="3">
    <source>
        <dbReference type="ARBA" id="ARBA00023125"/>
    </source>
</evidence>
<dbReference type="FunFam" id="1.10.10.10:FF:000020">
    <property type="entry name" value="SWI/SNF complex subunit SMARCC2 isoform c"/>
    <property type="match status" value="1"/>
</dbReference>
<dbReference type="InterPro" id="IPR007526">
    <property type="entry name" value="SWIRM"/>
</dbReference>
<evidence type="ECO:0000259" key="10">
    <source>
        <dbReference type="PROSITE" id="PS51293"/>
    </source>
</evidence>
<dbReference type="PROSITE" id="PS50090">
    <property type="entry name" value="MYB_LIKE"/>
    <property type="match status" value="1"/>
</dbReference>
<dbReference type="GO" id="GO:0003677">
    <property type="term" value="F:DNA binding"/>
    <property type="evidence" value="ECO:0007669"/>
    <property type="project" value="UniProtKB-KW"/>
</dbReference>
<keyword evidence="4" id="KW-0804">Transcription</keyword>
<dbReference type="Gene3D" id="1.10.10.60">
    <property type="entry name" value="Homeodomain-like"/>
    <property type="match status" value="1"/>
</dbReference>
<dbReference type="SMART" id="SM00717">
    <property type="entry name" value="SANT"/>
    <property type="match status" value="1"/>
</dbReference>
<dbReference type="Pfam" id="PF00249">
    <property type="entry name" value="Myb_DNA-binding"/>
    <property type="match status" value="1"/>
</dbReference>
<accession>A0A0J8B9Q5</accession>
<evidence type="ECO:0000256" key="7">
    <source>
        <dbReference type="SAM" id="MobiDB-lite"/>
    </source>
</evidence>
<dbReference type="InterPro" id="IPR036388">
    <property type="entry name" value="WH-like_DNA-bd_sf"/>
</dbReference>
<keyword evidence="5" id="KW-0539">Nucleus</keyword>
<feature type="domain" description="Myb-like" evidence="8">
    <location>
        <begin position="248"/>
        <end position="287"/>
    </location>
</feature>
<dbReference type="Gramene" id="KMS97686">
    <property type="protein sequence ID" value="KMS97686"/>
    <property type="gene ID" value="BVRB_5g124700"/>
</dbReference>
<dbReference type="OMA" id="ENKSQHV"/>
<organism evidence="11 12">
    <name type="scientific">Beta vulgaris subsp. vulgaris</name>
    <name type="common">Beet</name>
    <dbReference type="NCBI Taxonomy" id="3555"/>
    <lineage>
        <taxon>Eukaryota</taxon>
        <taxon>Viridiplantae</taxon>
        <taxon>Streptophyta</taxon>
        <taxon>Embryophyta</taxon>
        <taxon>Tracheophyta</taxon>
        <taxon>Spermatophyta</taxon>
        <taxon>Magnoliopsida</taxon>
        <taxon>eudicotyledons</taxon>
        <taxon>Gunneridae</taxon>
        <taxon>Pentapetalae</taxon>
        <taxon>Caryophyllales</taxon>
        <taxon>Chenopodiaceae</taxon>
        <taxon>Betoideae</taxon>
        <taxon>Beta</taxon>
    </lineage>
</organism>
<proteinExistence type="predicted"/>
<feature type="compositionally biased region" description="Basic and acidic residues" evidence="7">
    <location>
        <begin position="329"/>
        <end position="409"/>
    </location>
</feature>
<dbReference type="OrthoDB" id="118550at2759"/>
<reference evidence="11 12" key="1">
    <citation type="journal article" date="2014" name="Nature">
        <title>The genome of the recently domesticated crop plant sugar beet (Beta vulgaris).</title>
        <authorList>
            <person name="Dohm J.C."/>
            <person name="Minoche A.E."/>
            <person name="Holtgrawe D."/>
            <person name="Capella-Gutierrez S."/>
            <person name="Zakrzewski F."/>
            <person name="Tafer H."/>
            <person name="Rupp O."/>
            <person name="Sorensen T.R."/>
            <person name="Stracke R."/>
            <person name="Reinhardt R."/>
            <person name="Goesmann A."/>
            <person name="Kraft T."/>
            <person name="Schulz B."/>
            <person name="Stadler P.F."/>
            <person name="Schmidt T."/>
            <person name="Gabaldon T."/>
            <person name="Lehrach H."/>
            <person name="Weisshaar B."/>
            <person name="Himmelbauer H."/>
        </authorList>
    </citation>
    <scope>NUCLEOTIDE SEQUENCE [LARGE SCALE GENOMIC DNA]</scope>
    <source>
        <tissue evidence="11">Taproot</tissue>
    </source>
</reference>
<dbReference type="EMBL" id="KQ090296">
    <property type="protein sequence ID" value="KMS97686.1"/>
    <property type="molecule type" value="Genomic_DNA"/>
</dbReference>
<sequence length="609" mass="68452">METNPDRLPHSSSHLDLYTIPSHSFWFSWDSIHDTERIELREFFDGSSFTRTPKIYKEYRDFIISKYREEPSRRLTFSEVRKSLVGDVCTLNKVFNFLDKWGLINFGAPLTSSSVEKTVNEGLKVRVEEGAPIGVRVVGAPNTLKPLKAPLSAAPNAEGGGGGGGDYGFKLPPLASYSVVFGDSEGEKGRLCGNCKEKCESKYYECTKQEEEYVICLKCFEKGAYGENRSLDDFKLIDRIESNVNQGGVWTETETLLLLESVLKHGDDWELVAQNVQTKTKLDCISRLIELPFGELMLGSHGKLSARTLVDEGDAGQDQRDSSVSQDVSKMEIDQHQGTHHDDNNVLENNHHTENDHHQHSHHDDGDHKLENNHHKENDHHQEIVEKENTREVENLEPPSKKSRVDSSDPSRSLMEQVALISTMVVPQVTAAAANAAILVLCDGNPLLREIFYSDEHIFIDEQKSGNLNTEMERAFQSENTETKDASHSSEIDKISPAGNSIPLALRMRAAVATALGAAAAHAKLLADQEEREIEHLMTFIIEAQVKKLQRKLKYFEDLEQIMEKEHALLEESKDDIIAQRVATLRVLFSTGISRPRDHNWLIQPSSSV</sequence>